<comment type="cofactor">
    <cofactor evidence="1">
        <name>Mg(2+)</name>
        <dbReference type="ChEBI" id="CHEBI:18420"/>
    </cofactor>
</comment>
<evidence type="ECO:0000256" key="12">
    <source>
        <dbReference type="ARBA" id="ARBA00039357"/>
    </source>
</evidence>
<dbReference type="NCBIfam" id="TIGR01460">
    <property type="entry name" value="HAD-SF-IIA"/>
    <property type="match status" value="1"/>
</dbReference>
<evidence type="ECO:0000256" key="9">
    <source>
        <dbReference type="ARBA" id="ARBA00022842"/>
    </source>
</evidence>
<reference evidence="14" key="1">
    <citation type="submission" date="2020-11" db="EMBL/GenBank/DDBJ databases">
        <authorList>
            <person name="Tran Van P."/>
        </authorList>
    </citation>
    <scope>NUCLEOTIDE SEQUENCE</scope>
</reference>
<dbReference type="InterPro" id="IPR023214">
    <property type="entry name" value="HAD_sf"/>
</dbReference>
<sequence length="263" mass="28905">MRLSMEKIKGFLLDITGVLYESGSDGGKAIEGSVAAVQRLRDNGYAVRFVSNESQTTREGIMNKLKKHGFQMIKEEIFTPCPAVLKIVRERDLRPFLIVHPDVLPDFEGIGTSNPNCVILGDAVGDFTYENLNKAFRILVGQEKPLLYSLGKGKFYRENDHLTLDVGPFTAALEYACGAEATVVGKPNPEFFLTAVRDLNLQPNEVVMVGDDIESDVGGAQACGIKGILVRTGKYRPENEQHLIKPFAVVNNLAAAVDFVCRL</sequence>
<keyword evidence="8" id="KW-0378">Hydrolase</keyword>
<dbReference type="EMBL" id="CAJPEV010000036">
    <property type="protein sequence ID" value="CAG0879269.1"/>
    <property type="molecule type" value="Genomic_DNA"/>
</dbReference>
<evidence type="ECO:0000256" key="8">
    <source>
        <dbReference type="ARBA" id="ARBA00022801"/>
    </source>
</evidence>
<dbReference type="GO" id="GO:0005634">
    <property type="term" value="C:nucleus"/>
    <property type="evidence" value="ECO:0007669"/>
    <property type="project" value="UniProtKB-SubCell"/>
</dbReference>
<keyword evidence="9" id="KW-0460">Magnesium</keyword>
<dbReference type="NCBIfam" id="TIGR01458">
    <property type="entry name" value="HAD-SF-IIA-hyp3"/>
    <property type="match status" value="1"/>
</dbReference>
<evidence type="ECO:0000256" key="13">
    <source>
        <dbReference type="ARBA" id="ARBA00047820"/>
    </source>
</evidence>
<comment type="similarity">
    <text evidence="4">Belongs to the HAD-like hydrolase superfamily.</text>
</comment>
<comment type="function">
    <text evidence="11">Phosphatase that hydrolyzes imidodiphosphate, 3-phosphohistidine and 6-phospholysine. Has broad substrate specificity and can also hydrolyze inorganic diphosphate, but with lower efficiency.</text>
</comment>
<dbReference type="NCBIfam" id="TIGR01549">
    <property type="entry name" value="HAD-SF-IA-v1"/>
    <property type="match status" value="1"/>
</dbReference>
<evidence type="ECO:0000256" key="11">
    <source>
        <dbReference type="ARBA" id="ARBA00037258"/>
    </source>
</evidence>
<dbReference type="AlphaFoldDB" id="A0A7R9A274"/>
<comment type="subcellular location">
    <subcellularLocation>
        <location evidence="3">Cytoplasm</location>
    </subcellularLocation>
    <subcellularLocation>
        <location evidence="2">Nucleus</location>
    </subcellularLocation>
</comment>
<evidence type="ECO:0000256" key="10">
    <source>
        <dbReference type="ARBA" id="ARBA00023242"/>
    </source>
</evidence>
<evidence type="ECO:0000256" key="3">
    <source>
        <dbReference type="ARBA" id="ARBA00004496"/>
    </source>
</evidence>
<organism evidence="14">
    <name type="scientific">Darwinula stevensoni</name>
    <dbReference type="NCBI Taxonomy" id="69355"/>
    <lineage>
        <taxon>Eukaryota</taxon>
        <taxon>Metazoa</taxon>
        <taxon>Ecdysozoa</taxon>
        <taxon>Arthropoda</taxon>
        <taxon>Crustacea</taxon>
        <taxon>Oligostraca</taxon>
        <taxon>Ostracoda</taxon>
        <taxon>Podocopa</taxon>
        <taxon>Podocopida</taxon>
        <taxon>Darwinulocopina</taxon>
        <taxon>Darwinuloidea</taxon>
        <taxon>Darwinulidae</taxon>
        <taxon>Darwinula</taxon>
    </lineage>
</organism>
<gene>
    <name evidence="14" type="ORF">DSTB1V02_LOCUS519</name>
</gene>
<accession>A0A7R9A274</accession>
<dbReference type="EC" id="3.6.1.1" evidence="5"/>
<dbReference type="FunFam" id="3.40.50.1000:FF:000051">
    <property type="entry name" value="Phospholysine phosphohistidine inorganic pyrophosphate phosphatase"/>
    <property type="match status" value="1"/>
</dbReference>
<dbReference type="InterPro" id="IPR006357">
    <property type="entry name" value="HAD-SF_hydro_IIA"/>
</dbReference>
<dbReference type="OrthoDB" id="426235at2759"/>
<dbReference type="PANTHER" id="PTHR19288">
    <property type="entry name" value="4-NITROPHENYLPHOSPHATASE-RELATED"/>
    <property type="match status" value="1"/>
</dbReference>
<evidence type="ECO:0000313" key="15">
    <source>
        <dbReference type="Proteomes" id="UP000677054"/>
    </source>
</evidence>
<evidence type="ECO:0000256" key="7">
    <source>
        <dbReference type="ARBA" id="ARBA00022723"/>
    </source>
</evidence>
<keyword evidence="15" id="KW-1185">Reference proteome</keyword>
<dbReference type="Proteomes" id="UP000677054">
    <property type="component" value="Unassembled WGS sequence"/>
</dbReference>
<evidence type="ECO:0000256" key="5">
    <source>
        <dbReference type="ARBA" id="ARBA00012146"/>
    </source>
</evidence>
<evidence type="ECO:0000256" key="1">
    <source>
        <dbReference type="ARBA" id="ARBA00001946"/>
    </source>
</evidence>
<keyword evidence="6" id="KW-0963">Cytoplasm</keyword>
<dbReference type="GO" id="GO:0004427">
    <property type="term" value="F:inorganic diphosphate phosphatase activity"/>
    <property type="evidence" value="ECO:0007669"/>
    <property type="project" value="UniProtKB-EC"/>
</dbReference>
<dbReference type="GO" id="GO:0046872">
    <property type="term" value="F:metal ion binding"/>
    <property type="evidence" value="ECO:0007669"/>
    <property type="project" value="UniProtKB-KW"/>
</dbReference>
<comment type="catalytic activity">
    <reaction evidence="13">
        <text>diphosphate + H2O = 2 phosphate + H(+)</text>
        <dbReference type="Rhea" id="RHEA:24576"/>
        <dbReference type="ChEBI" id="CHEBI:15377"/>
        <dbReference type="ChEBI" id="CHEBI:15378"/>
        <dbReference type="ChEBI" id="CHEBI:33019"/>
        <dbReference type="ChEBI" id="CHEBI:43474"/>
        <dbReference type="EC" id="3.6.1.1"/>
    </reaction>
</comment>
<dbReference type="InterPro" id="IPR006355">
    <property type="entry name" value="LHPP/HDHD2"/>
</dbReference>
<keyword evidence="10" id="KW-0539">Nucleus</keyword>
<dbReference type="Pfam" id="PF13242">
    <property type="entry name" value="Hydrolase_like"/>
    <property type="match status" value="1"/>
</dbReference>
<dbReference type="InterPro" id="IPR036412">
    <property type="entry name" value="HAD-like_sf"/>
</dbReference>
<dbReference type="GO" id="GO:0005829">
    <property type="term" value="C:cytosol"/>
    <property type="evidence" value="ECO:0007669"/>
    <property type="project" value="TreeGrafter"/>
</dbReference>
<protein>
    <recommendedName>
        <fullName evidence="12">Phospholysine phosphohistidine inorganic pyrophosphate phosphatase</fullName>
        <ecNumber evidence="5">3.6.1.1</ecNumber>
    </recommendedName>
</protein>
<dbReference type="SUPFAM" id="SSF56784">
    <property type="entry name" value="HAD-like"/>
    <property type="match status" value="1"/>
</dbReference>
<dbReference type="CDD" id="cd07509">
    <property type="entry name" value="HAD_PPase"/>
    <property type="match status" value="1"/>
</dbReference>
<dbReference type="EMBL" id="LR899553">
    <property type="protein sequence ID" value="CAD7240498.1"/>
    <property type="molecule type" value="Genomic_DNA"/>
</dbReference>
<evidence type="ECO:0000313" key="14">
    <source>
        <dbReference type="EMBL" id="CAD7240498.1"/>
    </source>
</evidence>
<keyword evidence="7" id="KW-0479">Metal-binding</keyword>
<dbReference type="PANTHER" id="PTHR19288:SF44">
    <property type="entry name" value="PHOSPHOLYSINE PHOSPHOHISTIDINE INORGANIC PYROPHOSPHATE PHOSPHATASE"/>
    <property type="match status" value="1"/>
</dbReference>
<dbReference type="Gene3D" id="3.40.50.1000">
    <property type="entry name" value="HAD superfamily/HAD-like"/>
    <property type="match status" value="2"/>
</dbReference>
<name>A0A7R9A274_9CRUS</name>
<dbReference type="GO" id="GO:0016791">
    <property type="term" value="F:phosphatase activity"/>
    <property type="evidence" value="ECO:0007669"/>
    <property type="project" value="InterPro"/>
</dbReference>
<evidence type="ECO:0000256" key="4">
    <source>
        <dbReference type="ARBA" id="ARBA00007958"/>
    </source>
</evidence>
<dbReference type="InterPro" id="IPR006439">
    <property type="entry name" value="HAD-SF_hydro_IA"/>
</dbReference>
<dbReference type="Pfam" id="PF13344">
    <property type="entry name" value="Hydrolase_6"/>
    <property type="match status" value="1"/>
</dbReference>
<proteinExistence type="inferred from homology"/>
<evidence type="ECO:0000256" key="6">
    <source>
        <dbReference type="ARBA" id="ARBA00022490"/>
    </source>
</evidence>
<evidence type="ECO:0000256" key="2">
    <source>
        <dbReference type="ARBA" id="ARBA00004123"/>
    </source>
</evidence>